<proteinExistence type="predicted"/>
<comment type="caution">
    <text evidence="2">The sequence shown here is derived from an EMBL/GenBank/DDBJ whole genome shotgun (WGS) entry which is preliminary data.</text>
</comment>
<dbReference type="SUPFAM" id="SSF48371">
    <property type="entry name" value="ARM repeat"/>
    <property type="match status" value="1"/>
</dbReference>
<feature type="region of interest" description="Disordered" evidence="1">
    <location>
        <begin position="68"/>
        <end position="121"/>
    </location>
</feature>
<gene>
    <name evidence="2" type="ORF">QVD17_10048</name>
</gene>
<sequence length="1224" mass="137199">MEKRLRSSLKSSADEFLSSATKLGFRSVKPSLKTLIHSLKPSSDVVSSLPISLQHFISESITLYKHLSRSNDTDGPSSPGASSQFTPPTKRVRRSSRRTETNKNDENENENDDVSGTVDKQTKLEKAKSEVIEKLQVFGYVIHMCVTHPGNVFSASDLLPAVQELHDNLVVFELESNLLSDIACLCEEWWKRELAGRDSLISQSIPFLLSKSLTLKKKVDVHRVYAFREAFVLFDFEDESIEDLKLLLVRCLISPLFLKMDEGRRFLAFLFGLSRQLVKESLAMIRSQIPFGRKSMLEAYADIVFRAWKAAEGESRDEIENEFLQQMVDGSIHASSASFAASIRRILGGFISQRTTDGVEKLIFNLAEPVIFRSLQVANSDVRRNALHLLIDVFPLEDPDATREAKDALLHKQFFLIEKLLLDDCPDIRVVAVEGSCRILHMFWEIIPSSIITKLITKILDDMAHDACNNVRLSTVNGIIYLLGNPQSHEILKVVLPRLGHLILDPAFSIRSAIVDLLLLIKGIKNFQFHKVVHLDVLLSNLANDQPLVGQKITKLLLPSYFPTTITPEEACNRCVTLIKRSPLAGARFCEFCLSEGASPQSLSLLFKALINLVLSPTNVSSDQIDGILLAAANICSNLVSETKYKAALKDELTSKKLMSLFAAANSGQAQASVCNIVSNVLPDAAGVLRQECMKLVSKCVGLSDNKEKQAQVRLVHKMIVSCGWIDYMLEEFAKLLQKTADGCVEKYDTERTRHNTSSGKKRKVKHGVKVSVKSNRMNGKKTSFNDDYVGSVGIAWQLKDLLKHSDTSKAVLRSKSLESAFHALKVISEFNIVECMQCDYINNSHVVAYTLLSLHLSAKNSTPDDKNNHDLKNLEKTIEHLANCTERAYRTSASRKSGKVTPCSITNMVKLSTSILNFIIDSSTLDRTQECQERCLSFTRQYVGFIILNLRQHSHGLLEFKEEDLKETFLCLKSSFTYAAKLLNLVLTSSLESSPLSPEAHNLANDLFDLIISIEEHLGCRYGSLVLSAAKLWLPDLILALGFLHIQKPSSSSSSAFAETKFGFPSWLLILAKIEIFDQQESELDDSDEKVTLPSKFSTFRKVVETMVELLRGNQSVLDAVGAFLLSGSLVGLKKKDFELLYGVLHFVCMKLVKHENGEWADLKLMLESLQQLYPQMETAAPELGDGHEKELLEKSRSWVEPIWRSYIHEEMKEKMETDFCDT</sequence>
<evidence type="ECO:0000256" key="1">
    <source>
        <dbReference type="SAM" id="MobiDB-lite"/>
    </source>
</evidence>
<feature type="compositionally biased region" description="Basic and acidic residues" evidence="1">
    <location>
        <begin position="97"/>
        <end position="106"/>
    </location>
</feature>
<dbReference type="InterPro" id="IPR024741">
    <property type="entry name" value="Condensin2_G2"/>
</dbReference>
<dbReference type="GO" id="GO:0000796">
    <property type="term" value="C:condensin complex"/>
    <property type="evidence" value="ECO:0007669"/>
    <property type="project" value="TreeGrafter"/>
</dbReference>
<organism evidence="2 3">
    <name type="scientific">Tagetes erecta</name>
    <name type="common">African marigold</name>
    <dbReference type="NCBI Taxonomy" id="13708"/>
    <lineage>
        <taxon>Eukaryota</taxon>
        <taxon>Viridiplantae</taxon>
        <taxon>Streptophyta</taxon>
        <taxon>Embryophyta</taxon>
        <taxon>Tracheophyta</taxon>
        <taxon>Spermatophyta</taxon>
        <taxon>Magnoliopsida</taxon>
        <taxon>eudicotyledons</taxon>
        <taxon>Gunneridae</taxon>
        <taxon>Pentapetalae</taxon>
        <taxon>asterids</taxon>
        <taxon>campanulids</taxon>
        <taxon>Asterales</taxon>
        <taxon>Asteraceae</taxon>
        <taxon>Asteroideae</taxon>
        <taxon>Heliantheae alliance</taxon>
        <taxon>Tageteae</taxon>
        <taxon>Tagetes</taxon>
    </lineage>
</organism>
<accession>A0AAD8P5U9</accession>
<dbReference type="EMBL" id="JAUHHV010000002">
    <property type="protein sequence ID" value="KAK1433142.1"/>
    <property type="molecule type" value="Genomic_DNA"/>
</dbReference>
<evidence type="ECO:0008006" key="4">
    <source>
        <dbReference type="Google" id="ProtNLM"/>
    </source>
</evidence>
<dbReference type="Gene3D" id="1.25.10.10">
    <property type="entry name" value="Leucine-rich Repeat Variant"/>
    <property type="match status" value="1"/>
</dbReference>
<dbReference type="AlphaFoldDB" id="A0AAD8P5U9"/>
<keyword evidence="3" id="KW-1185">Reference proteome</keyword>
<dbReference type="PANTHER" id="PTHR16199:SF4">
    <property type="entry name" value="CONDENSIN-2 COMPLEX SUBUNIT G2"/>
    <property type="match status" value="1"/>
</dbReference>
<dbReference type="Pfam" id="PF12422">
    <property type="entry name" value="Condensin2nSMC"/>
    <property type="match status" value="1"/>
</dbReference>
<evidence type="ECO:0000313" key="2">
    <source>
        <dbReference type="EMBL" id="KAK1433142.1"/>
    </source>
</evidence>
<reference evidence="2" key="1">
    <citation type="journal article" date="2023" name="bioRxiv">
        <title>Improved chromosome-level genome assembly for marigold (Tagetes erecta).</title>
        <authorList>
            <person name="Jiang F."/>
            <person name="Yuan L."/>
            <person name="Wang S."/>
            <person name="Wang H."/>
            <person name="Xu D."/>
            <person name="Wang A."/>
            <person name="Fan W."/>
        </authorList>
    </citation>
    <scope>NUCLEOTIDE SEQUENCE</scope>
    <source>
        <strain evidence="2">WSJ</strain>
        <tissue evidence="2">Leaf</tissue>
    </source>
</reference>
<name>A0AAD8P5U9_TARER</name>
<protein>
    <recommendedName>
        <fullName evidence="4">Condensin-2 complex subunit G2</fullName>
    </recommendedName>
</protein>
<dbReference type="Proteomes" id="UP001229421">
    <property type="component" value="Unassembled WGS sequence"/>
</dbReference>
<feature type="compositionally biased region" description="Polar residues" evidence="1">
    <location>
        <begin position="73"/>
        <end position="87"/>
    </location>
</feature>
<dbReference type="InterPro" id="IPR011989">
    <property type="entry name" value="ARM-like"/>
</dbReference>
<evidence type="ECO:0000313" key="3">
    <source>
        <dbReference type="Proteomes" id="UP001229421"/>
    </source>
</evidence>
<dbReference type="InterPro" id="IPR016024">
    <property type="entry name" value="ARM-type_fold"/>
</dbReference>
<dbReference type="GO" id="GO:0005634">
    <property type="term" value="C:nucleus"/>
    <property type="evidence" value="ECO:0007669"/>
    <property type="project" value="InterPro"/>
</dbReference>
<dbReference type="GO" id="GO:0000070">
    <property type="term" value="P:mitotic sister chromatid segregation"/>
    <property type="evidence" value="ECO:0007669"/>
    <property type="project" value="TreeGrafter"/>
</dbReference>
<dbReference type="PANTHER" id="PTHR16199">
    <property type="entry name" value="CONDENSIN-2 COMPLEX SUBUNIT G2"/>
    <property type="match status" value="1"/>
</dbReference>